<dbReference type="InterPro" id="IPR021456">
    <property type="entry name" value="DUF3107"/>
</dbReference>
<sequence length="79" mass="8541">MEIRIGVQNIGRELTVETDKNAAQLEKGLREALATEDGLFVVEATKGRKLLIPADQIGYVDLGQELTHPVGFGFGSDEA</sequence>
<dbReference type="RefSeq" id="WP_167165378.1">
    <property type="nucleotide sequence ID" value="NZ_BAAAOO010000002.1"/>
</dbReference>
<protein>
    <recommendedName>
        <fullName evidence="3">DUF3107 domain-containing protein</fullName>
    </recommendedName>
</protein>
<evidence type="ECO:0000313" key="1">
    <source>
        <dbReference type="EMBL" id="NIH56365.1"/>
    </source>
</evidence>
<dbReference type="EMBL" id="JAAMOZ010000001">
    <property type="protein sequence ID" value="NIH56365.1"/>
    <property type="molecule type" value="Genomic_DNA"/>
</dbReference>
<dbReference type="Proteomes" id="UP000749311">
    <property type="component" value="Unassembled WGS sequence"/>
</dbReference>
<evidence type="ECO:0008006" key="3">
    <source>
        <dbReference type="Google" id="ProtNLM"/>
    </source>
</evidence>
<dbReference type="Pfam" id="PF11305">
    <property type="entry name" value="DUF3107"/>
    <property type="match status" value="1"/>
</dbReference>
<gene>
    <name evidence="1" type="ORF">FB473_001010</name>
</gene>
<organism evidence="1 2">
    <name type="scientific">Brooklawnia cerclae</name>
    <dbReference type="NCBI Taxonomy" id="349934"/>
    <lineage>
        <taxon>Bacteria</taxon>
        <taxon>Bacillati</taxon>
        <taxon>Actinomycetota</taxon>
        <taxon>Actinomycetes</taxon>
        <taxon>Propionibacteriales</taxon>
        <taxon>Propionibacteriaceae</taxon>
        <taxon>Brooklawnia</taxon>
    </lineage>
</organism>
<comment type="caution">
    <text evidence="1">The sequence shown here is derived from an EMBL/GenBank/DDBJ whole genome shotgun (WGS) entry which is preliminary data.</text>
</comment>
<proteinExistence type="predicted"/>
<name>A0ABX0SEC2_9ACTN</name>
<accession>A0ABX0SEC2</accession>
<evidence type="ECO:0000313" key="2">
    <source>
        <dbReference type="Proteomes" id="UP000749311"/>
    </source>
</evidence>
<reference evidence="1 2" key="1">
    <citation type="submission" date="2020-02" db="EMBL/GenBank/DDBJ databases">
        <title>Sequencing the genomes of 1000 actinobacteria strains.</title>
        <authorList>
            <person name="Klenk H.-P."/>
        </authorList>
    </citation>
    <scope>NUCLEOTIDE SEQUENCE [LARGE SCALE GENOMIC DNA]</scope>
    <source>
        <strain evidence="1 2">DSM 19609</strain>
    </source>
</reference>
<keyword evidence="2" id="KW-1185">Reference proteome</keyword>